<dbReference type="RefSeq" id="XP_033523609.1">
    <property type="nucleotide sequence ID" value="XM_033671488.1"/>
</dbReference>
<organism evidence="2 3">
    <name type="scientific">Dothidotthia symphoricarpi CBS 119687</name>
    <dbReference type="NCBI Taxonomy" id="1392245"/>
    <lineage>
        <taxon>Eukaryota</taxon>
        <taxon>Fungi</taxon>
        <taxon>Dikarya</taxon>
        <taxon>Ascomycota</taxon>
        <taxon>Pezizomycotina</taxon>
        <taxon>Dothideomycetes</taxon>
        <taxon>Pleosporomycetidae</taxon>
        <taxon>Pleosporales</taxon>
        <taxon>Dothidotthiaceae</taxon>
        <taxon>Dothidotthia</taxon>
    </lineage>
</organism>
<name>A0A6A6ABN0_9PLEO</name>
<feature type="compositionally biased region" description="Acidic residues" evidence="1">
    <location>
        <begin position="430"/>
        <end position="440"/>
    </location>
</feature>
<dbReference type="EMBL" id="ML977506">
    <property type="protein sequence ID" value="KAF2129220.1"/>
    <property type="molecule type" value="Genomic_DNA"/>
</dbReference>
<sequence>MEFSPSSPSAIDLEAEAERETRRQAIQDGTLSDDECILELHERKAVFLADEDWLPECRRYGEKIFDQAIERDVHIALESGQRVVGVLHLVLVHIGGLYYDNERLKFKSAPNAGAESVANMGPMIEGVTNKIDNDISRESEAEIIAISSEGETEDDDDSDILSEKESMHVPEVIPEQDEHTTRLNAAIAARRKRRQLTHGASGFGDSPISRRSRSAVPDYHAVSSPATQRSRSVFTDVEELVSIAHSPSAISAARRSRNLVPDAEDEFDVTYIPSPPPQLPSSPQMVPEVAKAATRNIRQPASDETADDAARSPILSSQVLLSPQEQLQTPPSFLDALQVPAHSAQSRKRSEPSPNPPAPLFVGGPGNKQGHNRRSVLRVQQTRSLAIAPPSDAPRKKRKIATSKGPKQAPSRATTRRRTRVTQKQVEIADSQDSDSDIDVEMPLRPLEKKSRTTSPRIPTSKSNAPDVHKTAASSAVPSAKAFTFLPLPTLTPRDHAPFRKGAEIALDNILSDHVENPDDSLVEIIEELEENQPAVDGWERKTIVKGNMWVCTALRQALGKFGKQKQVDVEELLGQLGKWMEKGLKGR</sequence>
<proteinExistence type="predicted"/>
<feature type="region of interest" description="Disordered" evidence="1">
    <location>
        <begin position="339"/>
        <end position="469"/>
    </location>
</feature>
<dbReference type="OrthoDB" id="3790485at2759"/>
<gene>
    <name evidence="2" type="ORF">P153DRAFT_396517</name>
</gene>
<feature type="region of interest" description="Disordered" evidence="1">
    <location>
        <begin position="275"/>
        <end position="310"/>
    </location>
</feature>
<protein>
    <submittedName>
        <fullName evidence="2">Uncharacterized protein</fullName>
    </submittedName>
</protein>
<evidence type="ECO:0000313" key="2">
    <source>
        <dbReference type="EMBL" id="KAF2129220.1"/>
    </source>
</evidence>
<dbReference type="Proteomes" id="UP000799771">
    <property type="component" value="Unassembled WGS sequence"/>
</dbReference>
<feature type="region of interest" description="Disordered" evidence="1">
    <location>
        <begin position="191"/>
        <end position="230"/>
    </location>
</feature>
<evidence type="ECO:0000256" key="1">
    <source>
        <dbReference type="SAM" id="MobiDB-lite"/>
    </source>
</evidence>
<accession>A0A6A6ABN0</accession>
<keyword evidence="3" id="KW-1185">Reference proteome</keyword>
<reference evidence="2" key="1">
    <citation type="journal article" date="2020" name="Stud. Mycol.">
        <title>101 Dothideomycetes genomes: a test case for predicting lifestyles and emergence of pathogens.</title>
        <authorList>
            <person name="Haridas S."/>
            <person name="Albert R."/>
            <person name="Binder M."/>
            <person name="Bloem J."/>
            <person name="Labutti K."/>
            <person name="Salamov A."/>
            <person name="Andreopoulos B."/>
            <person name="Baker S."/>
            <person name="Barry K."/>
            <person name="Bills G."/>
            <person name="Bluhm B."/>
            <person name="Cannon C."/>
            <person name="Castanera R."/>
            <person name="Culley D."/>
            <person name="Daum C."/>
            <person name="Ezra D."/>
            <person name="Gonzalez J."/>
            <person name="Henrissat B."/>
            <person name="Kuo A."/>
            <person name="Liang C."/>
            <person name="Lipzen A."/>
            <person name="Lutzoni F."/>
            <person name="Magnuson J."/>
            <person name="Mondo S."/>
            <person name="Nolan M."/>
            <person name="Ohm R."/>
            <person name="Pangilinan J."/>
            <person name="Park H.-J."/>
            <person name="Ramirez L."/>
            <person name="Alfaro M."/>
            <person name="Sun H."/>
            <person name="Tritt A."/>
            <person name="Yoshinaga Y."/>
            <person name="Zwiers L.-H."/>
            <person name="Turgeon B."/>
            <person name="Goodwin S."/>
            <person name="Spatafora J."/>
            <person name="Crous P."/>
            <person name="Grigoriev I."/>
        </authorList>
    </citation>
    <scope>NUCLEOTIDE SEQUENCE</scope>
    <source>
        <strain evidence="2">CBS 119687</strain>
    </source>
</reference>
<dbReference type="GeneID" id="54411920"/>
<feature type="compositionally biased region" description="Polar residues" evidence="1">
    <location>
        <begin position="453"/>
        <end position="464"/>
    </location>
</feature>
<evidence type="ECO:0000313" key="3">
    <source>
        <dbReference type="Proteomes" id="UP000799771"/>
    </source>
</evidence>
<dbReference type="AlphaFoldDB" id="A0A6A6ABN0"/>